<feature type="transmembrane region" description="Helical" evidence="8">
    <location>
        <begin position="709"/>
        <end position="736"/>
    </location>
</feature>
<dbReference type="InterPro" id="IPR032880">
    <property type="entry name" value="CSC1/OSCA1-like_N"/>
</dbReference>
<feature type="transmembrane region" description="Helical" evidence="8">
    <location>
        <begin position="306"/>
        <end position="325"/>
    </location>
</feature>
<dbReference type="EMBL" id="CAJPIZ010004155">
    <property type="protein sequence ID" value="CAG2107207.1"/>
    <property type="molecule type" value="Genomic_DNA"/>
</dbReference>
<keyword evidence="5 8" id="KW-1133">Transmembrane helix</keyword>
<evidence type="ECO:0000259" key="10">
    <source>
        <dbReference type="Pfam" id="PF13967"/>
    </source>
</evidence>
<evidence type="ECO:0000256" key="8">
    <source>
        <dbReference type="SAM" id="Phobius"/>
    </source>
</evidence>
<feature type="transmembrane region" description="Helical" evidence="8">
    <location>
        <begin position="669"/>
        <end position="689"/>
    </location>
</feature>
<feature type="domain" description="CSC1/OSCA1-like N-terminal transmembrane" evidence="10">
    <location>
        <begin position="225"/>
        <end position="320"/>
    </location>
</feature>
<dbReference type="PANTHER" id="PTHR13018">
    <property type="entry name" value="PROBABLE MEMBRANE PROTEIN DUF221-RELATED"/>
    <property type="match status" value="1"/>
</dbReference>
<evidence type="ECO:0000256" key="5">
    <source>
        <dbReference type="ARBA" id="ARBA00022989"/>
    </source>
</evidence>
<evidence type="ECO:0000313" key="13">
    <source>
        <dbReference type="Proteomes" id="UP000759131"/>
    </source>
</evidence>
<evidence type="ECO:0000256" key="7">
    <source>
        <dbReference type="SAM" id="MobiDB-lite"/>
    </source>
</evidence>
<evidence type="ECO:0000256" key="1">
    <source>
        <dbReference type="ARBA" id="ARBA00004141"/>
    </source>
</evidence>
<dbReference type="EMBL" id="OC858730">
    <property type="protein sequence ID" value="CAD7626777.1"/>
    <property type="molecule type" value="Genomic_DNA"/>
</dbReference>
<keyword evidence="13" id="KW-1185">Reference proteome</keyword>
<name>A0A7R9KP68_9ACAR</name>
<evidence type="ECO:0000259" key="11">
    <source>
        <dbReference type="Pfam" id="PF14703"/>
    </source>
</evidence>
<accession>A0A7R9KP68</accession>
<comment type="subcellular location">
    <subcellularLocation>
        <location evidence="1">Membrane</location>
        <topology evidence="1">Multi-pass membrane protein</topology>
    </subcellularLocation>
</comment>
<feature type="domain" description="CSC1/OSCA1-like cytosolic" evidence="11">
    <location>
        <begin position="342"/>
        <end position="563"/>
    </location>
</feature>
<dbReference type="Pfam" id="PF02714">
    <property type="entry name" value="RSN1_7TM"/>
    <property type="match status" value="1"/>
</dbReference>
<feature type="transmembrane region" description="Helical" evidence="8">
    <location>
        <begin position="869"/>
        <end position="890"/>
    </location>
</feature>
<dbReference type="GO" id="GO:0005227">
    <property type="term" value="F:calcium-activated cation channel activity"/>
    <property type="evidence" value="ECO:0007669"/>
    <property type="project" value="InterPro"/>
</dbReference>
<feature type="transmembrane region" description="Helical" evidence="8">
    <location>
        <begin position="607"/>
        <end position="628"/>
    </location>
</feature>
<keyword evidence="3" id="KW-0813">Transport</keyword>
<dbReference type="InterPro" id="IPR045122">
    <property type="entry name" value="Csc1-like"/>
</dbReference>
<evidence type="ECO:0000256" key="2">
    <source>
        <dbReference type="ARBA" id="ARBA00007779"/>
    </source>
</evidence>
<evidence type="ECO:0000256" key="4">
    <source>
        <dbReference type="ARBA" id="ARBA00022692"/>
    </source>
</evidence>
<evidence type="ECO:0000259" key="9">
    <source>
        <dbReference type="Pfam" id="PF02714"/>
    </source>
</evidence>
<dbReference type="InterPro" id="IPR003864">
    <property type="entry name" value="CSC1/OSCA1-like_7TM"/>
</dbReference>
<feature type="domain" description="CSC1/OSCA1-like 7TM region" evidence="9">
    <location>
        <begin position="603"/>
        <end position="885"/>
    </location>
</feature>
<dbReference type="Pfam" id="PF13967">
    <property type="entry name" value="RSN1_TM"/>
    <property type="match status" value="1"/>
</dbReference>
<gene>
    <name evidence="12" type="ORF">OSB1V03_LOCUS7209</name>
</gene>
<dbReference type="OrthoDB" id="6437480at2759"/>
<organism evidence="12">
    <name type="scientific">Medioppia subpectinata</name>
    <dbReference type="NCBI Taxonomy" id="1979941"/>
    <lineage>
        <taxon>Eukaryota</taxon>
        <taxon>Metazoa</taxon>
        <taxon>Ecdysozoa</taxon>
        <taxon>Arthropoda</taxon>
        <taxon>Chelicerata</taxon>
        <taxon>Arachnida</taxon>
        <taxon>Acari</taxon>
        <taxon>Acariformes</taxon>
        <taxon>Sarcoptiformes</taxon>
        <taxon>Oribatida</taxon>
        <taxon>Brachypylina</taxon>
        <taxon>Oppioidea</taxon>
        <taxon>Oppiidae</taxon>
        <taxon>Medioppia</taxon>
    </lineage>
</organism>
<dbReference type="InterPro" id="IPR027815">
    <property type="entry name" value="CSC1/OSCA1-like_cyt"/>
</dbReference>
<dbReference type="PANTHER" id="PTHR13018:SF5">
    <property type="entry name" value="RE44586P"/>
    <property type="match status" value="1"/>
</dbReference>
<reference evidence="12" key="1">
    <citation type="submission" date="2020-11" db="EMBL/GenBank/DDBJ databases">
        <authorList>
            <person name="Tran Van P."/>
        </authorList>
    </citation>
    <scope>NUCLEOTIDE SEQUENCE</scope>
</reference>
<dbReference type="Proteomes" id="UP000759131">
    <property type="component" value="Unassembled WGS sequence"/>
</dbReference>
<feature type="transmembrane region" description="Helical" evidence="8">
    <location>
        <begin position="816"/>
        <end position="843"/>
    </location>
</feature>
<dbReference type="GO" id="GO:0005886">
    <property type="term" value="C:plasma membrane"/>
    <property type="evidence" value="ECO:0007669"/>
    <property type="project" value="TreeGrafter"/>
</dbReference>
<feature type="region of interest" description="Disordered" evidence="7">
    <location>
        <begin position="184"/>
        <end position="209"/>
    </location>
</feature>
<dbReference type="Pfam" id="PF14703">
    <property type="entry name" value="PHM7_cyt"/>
    <property type="match status" value="1"/>
</dbReference>
<dbReference type="AlphaFoldDB" id="A0A7R9KP68"/>
<evidence type="ECO:0000256" key="6">
    <source>
        <dbReference type="ARBA" id="ARBA00023136"/>
    </source>
</evidence>
<feature type="transmembrane region" description="Helical" evidence="8">
    <location>
        <begin position="43"/>
        <end position="64"/>
    </location>
</feature>
<proteinExistence type="inferred from homology"/>
<feature type="transmembrane region" description="Helical" evidence="8">
    <location>
        <begin position="577"/>
        <end position="601"/>
    </location>
</feature>
<feature type="transmembrane region" description="Helical" evidence="8">
    <location>
        <begin position="897"/>
        <end position="921"/>
    </location>
</feature>
<evidence type="ECO:0008006" key="14">
    <source>
        <dbReference type="Google" id="ProtNLM"/>
    </source>
</evidence>
<feature type="transmembrane region" description="Helical" evidence="8">
    <location>
        <begin position="259"/>
        <end position="280"/>
    </location>
</feature>
<keyword evidence="4 8" id="KW-0812">Transmembrane</keyword>
<protein>
    <recommendedName>
        <fullName evidence="14">CSC1-like protein 2</fullName>
    </recommendedName>
</protein>
<keyword evidence="6 8" id="KW-0472">Membrane</keyword>
<sequence>MEGFSSPVGSADTSDPKITCNKIAIRNQTLSIDRGWEGIPESILLNLIICLILIVIFIITRQLARSRQRKRQDRESTENDDDSWLQFIYGDRKSASGDGTDEPPIGRNPVCAPIPYHCHQLNDANMIFPPPNLSPSTSPANQSINNRAHIESADEFAGEDLAHNESIEIQFNPGSNQNLVNLDANPKTGRGDGTAVNGETSGGHSSSDHSSVLQTVISCSTESLRKSANWFHAFLRIKDDQILLSKGRDAYQYLVFQRYIIYFLALLSFVCIVIVLPVNIQGDNVDTDGKAFGKTTIGNLSSTSDLLWIHAVLAAIIMPIGVFAMNHFSKVIKSDDEHITRRTLLIRRIPKFKNTKEILINYFQQSFPDCPITGMQIIYDFVELQDLELEYQNVMNAKEYCGRHNIKKVGLLLLLLLSLRRRLRLLQRTADSRHNIKKGKNMTIRPHCMGQLGCCCCCCCHSVDGYDYYSERQTQIDGDIKKELDNSFASPTGSVFITFETEKQAMEIYKYIKERQNTCMCCDCVIRAAVWMTSVFHQKPVDSLDLSRWQVSYAPYPDDINWKDLTVDYKWLWLRKVLIYLFLFIIFFFLSTPAILLKWLWLRKVLIYLFLFIIFFFLSTPAILLKVMELVADQQKIQEGLAKIVCIPTLKTISNADFIPPQSSTLSDFLSPLLLMLMTIVLPIIVITACEHLPYKTISALNHAVMWKVYVFLVMMVIILPSTGFVSTNAFLEMILSTNETKKFRWECLFPVDNGAFFVNYALQAAFLGNTVEVLRLPELFLYLFYYLLTRSGAEYKNARKQVVFEFPFGVSYPRFLLIFAMTVTYSLACPLIAPSGLFYMIIKHIVDRYNIYYIYTPTKINGRIHSTAILYVHIALLMMQFQVFTFLLMRTKGSNVLAFSTFVLLIALLVFSGHCFFHWFRNINHLTYSVRNGQLSCVTTKLNTRHRKYDYCSCAYAPPVFNALLADGVVTKEQLIASNGLNT</sequence>
<comment type="similarity">
    <text evidence="2">Belongs to the CSC1 (TC 1.A.17) family.</text>
</comment>
<evidence type="ECO:0000256" key="3">
    <source>
        <dbReference type="ARBA" id="ARBA00022448"/>
    </source>
</evidence>
<evidence type="ECO:0000313" key="12">
    <source>
        <dbReference type="EMBL" id="CAD7626777.1"/>
    </source>
</evidence>